<feature type="compositionally biased region" description="Basic and acidic residues" evidence="1">
    <location>
        <begin position="174"/>
        <end position="185"/>
    </location>
</feature>
<keyword evidence="2" id="KW-0472">Membrane</keyword>
<feature type="transmembrane region" description="Helical" evidence="2">
    <location>
        <begin position="72"/>
        <end position="93"/>
    </location>
</feature>
<gene>
    <name evidence="3" type="ORF">S06H3_09024</name>
</gene>
<protein>
    <submittedName>
        <fullName evidence="3">Uncharacterized protein</fullName>
    </submittedName>
</protein>
<feature type="transmembrane region" description="Helical" evidence="2">
    <location>
        <begin position="124"/>
        <end position="148"/>
    </location>
</feature>
<accession>X1N3I3</accession>
<keyword evidence="2" id="KW-0812">Transmembrane</keyword>
<sequence length="272" mass="28682">MPECGANSIDVIVEEGKIGGIKYYMPPWMLARGSIKTEQTTVTARMPKGPVTKQATTLAEVPKELITKKPTVAGILSILAGVTELIMGIPLTLSEGGPYGSFVASGIIAVVGGVCAIKRKRWGLALAGAICSLVALPLGIPAIILVVLSRGEFKLLPGSPIAVKTPSLATTSSEEERQRISEKAQAKKAAPPTTVPRKKAALAAKTVEVDGVTFPITSDVDKFCEIAATNRACVMLINTKDYAQITQKAFSYFSNKFGRSSDFTKAASSARL</sequence>
<comment type="caution">
    <text evidence="3">The sequence shown here is derived from an EMBL/GenBank/DDBJ whole genome shotgun (WGS) entry which is preliminary data.</text>
</comment>
<keyword evidence="2" id="KW-1133">Transmembrane helix</keyword>
<feature type="transmembrane region" description="Helical" evidence="2">
    <location>
        <begin position="99"/>
        <end position="117"/>
    </location>
</feature>
<dbReference type="AlphaFoldDB" id="X1N3I3"/>
<name>X1N3I3_9ZZZZ</name>
<dbReference type="EMBL" id="BARV01003901">
    <property type="protein sequence ID" value="GAI13164.1"/>
    <property type="molecule type" value="Genomic_DNA"/>
</dbReference>
<feature type="non-terminal residue" evidence="3">
    <location>
        <position position="272"/>
    </location>
</feature>
<feature type="region of interest" description="Disordered" evidence="1">
    <location>
        <begin position="167"/>
        <end position="191"/>
    </location>
</feature>
<organism evidence="3">
    <name type="scientific">marine sediment metagenome</name>
    <dbReference type="NCBI Taxonomy" id="412755"/>
    <lineage>
        <taxon>unclassified sequences</taxon>
        <taxon>metagenomes</taxon>
        <taxon>ecological metagenomes</taxon>
    </lineage>
</organism>
<reference evidence="3" key="1">
    <citation type="journal article" date="2014" name="Front. Microbiol.">
        <title>High frequency of phylogenetically diverse reductive dehalogenase-homologous genes in deep subseafloor sedimentary metagenomes.</title>
        <authorList>
            <person name="Kawai M."/>
            <person name="Futagami T."/>
            <person name="Toyoda A."/>
            <person name="Takaki Y."/>
            <person name="Nishi S."/>
            <person name="Hori S."/>
            <person name="Arai W."/>
            <person name="Tsubouchi T."/>
            <person name="Morono Y."/>
            <person name="Uchiyama I."/>
            <person name="Ito T."/>
            <person name="Fujiyama A."/>
            <person name="Inagaki F."/>
            <person name="Takami H."/>
        </authorList>
    </citation>
    <scope>NUCLEOTIDE SEQUENCE</scope>
    <source>
        <strain evidence="3">Expedition CK06-06</strain>
    </source>
</reference>
<evidence type="ECO:0000256" key="2">
    <source>
        <dbReference type="SAM" id="Phobius"/>
    </source>
</evidence>
<proteinExistence type="predicted"/>
<evidence type="ECO:0000256" key="1">
    <source>
        <dbReference type="SAM" id="MobiDB-lite"/>
    </source>
</evidence>
<evidence type="ECO:0000313" key="3">
    <source>
        <dbReference type="EMBL" id="GAI13164.1"/>
    </source>
</evidence>